<keyword evidence="1" id="KW-0812">Transmembrane</keyword>
<dbReference type="EMBL" id="GBXM01011998">
    <property type="protein sequence ID" value="JAH96579.1"/>
    <property type="molecule type" value="Transcribed_RNA"/>
</dbReference>
<reference evidence="2" key="2">
    <citation type="journal article" date="2015" name="Fish Shellfish Immunol.">
        <title>Early steps in the European eel (Anguilla anguilla)-Vibrio vulnificus interaction in the gills: Role of the RtxA13 toxin.</title>
        <authorList>
            <person name="Callol A."/>
            <person name="Pajuelo D."/>
            <person name="Ebbesson L."/>
            <person name="Teles M."/>
            <person name="MacKenzie S."/>
            <person name="Amaro C."/>
        </authorList>
    </citation>
    <scope>NUCLEOTIDE SEQUENCE</scope>
</reference>
<evidence type="ECO:0000256" key="1">
    <source>
        <dbReference type="SAM" id="Phobius"/>
    </source>
</evidence>
<accession>A0A0E9X1X0</accession>
<sequence>MTLTCREPAMKSIPNLIPKSNFFVIHFFIVICFIPAAHALYSLETLQSNRDRPNGSRVSLFGGTLTVLGVQRCGFHGCSFTLMYFHSTECLGFKSNQWTPGIGNAPVNVFFQCFFQVLFKTVGA</sequence>
<reference evidence="2" key="1">
    <citation type="submission" date="2014-11" db="EMBL/GenBank/DDBJ databases">
        <authorList>
            <person name="Amaro Gonzalez C."/>
        </authorList>
    </citation>
    <scope>NUCLEOTIDE SEQUENCE</scope>
</reference>
<feature type="transmembrane region" description="Helical" evidence="1">
    <location>
        <begin position="20"/>
        <end position="43"/>
    </location>
</feature>
<dbReference type="AlphaFoldDB" id="A0A0E9X1X0"/>
<evidence type="ECO:0000313" key="2">
    <source>
        <dbReference type="EMBL" id="JAH96579.1"/>
    </source>
</evidence>
<keyword evidence="1" id="KW-0472">Membrane</keyword>
<keyword evidence="1" id="KW-1133">Transmembrane helix</keyword>
<protein>
    <submittedName>
        <fullName evidence="2">Uncharacterized protein</fullName>
    </submittedName>
</protein>
<organism evidence="2">
    <name type="scientific">Anguilla anguilla</name>
    <name type="common">European freshwater eel</name>
    <name type="synonym">Muraena anguilla</name>
    <dbReference type="NCBI Taxonomy" id="7936"/>
    <lineage>
        <taxon>Eukaryota</taxon>
        <taxon>Metazoa</taxon>
        <taxon>Chordata</taxon>
        <taxon>Craniata</taxon>
        <taxon>Vertebrata</taxon>
        <taxon>Euteleostomi</taxon>
        <taxon>Actinopterygii</taxon>
        <taxon>Neopterygii</taxon>
        <taxon>Teleostei</taxon>
        <taxon>Anguilliformes</taxon>
        <taxon>Anguillidae</taxon>
        <taxon>Anguilla</taxon>
    </lineage>
</organism>
<name>A0A0E9X1X0_ANGAN</name>
<proteinExistence type="predicted"/>